<gene>
    <name evidence="2" type="primary">ORF17602</name>
</gene>
<accession>A0A0B6YA10</accession>
<name>A0A0B6YA10_9EUPU</name>
<feature type="domain" description="N-acetyltransferase" evidence="1">
    <location>
        <begin position="26"/>
        <end position="187"/>
    </location>
</feature>
<organism evidence="2">
    <name type="scientific">Arion vulgaris</name>
    <dbReference type="NCBI Taxonomy" id="1028688"/>
    <lineage>
        <taxon>Eukaryota</taxon>
        <taxon>Metazoa</taxon>
        <taxon>Spiralia</taxon>
        <taxon>Lophotrochozoa</taxon>
        <taxon>Mollusca</taxon>
        <taxon>Gastropoda</taxon>
        <taxon>Heterobranchia</taxon>
        <taxon>Euthyneura</taxon>
        <taxon>Panpulmonata</taxon>
        <taxon>Eupulmonata</taxon>
        <taxon>Stylommatophora</taxon>
        <taxon>Helicina</taxon>
        <taxon>Arionoidea</taxon>
        <taxon>Arionidae</taxon>
        <taxon>Arion</taxon>
    </lineage>
</organism>
<protein>
    <recommendedName>
        <fullName evidence="1">N-acetyltransferase domain-containing protein</fullName>
    </recommendedName>
</protein>
<dbReference type="SUPFAM" id="SSF55729">
    <property type="entry name" value="Acyl-CoA N-acyltransferases (Nat)"/>
    <property type="match status" value="1"/>
</dbReference>
<dbReference type="InterPro" id="IPR000182">
    <property type="entry name" value="GNAT_dom"/>
</dbReference>
<dbReference type="EMBL" id="HACG01005796">
    <property type="protein sequence ID" value="CEK52661.1"/>
    <property type="molecule type" value="Transcribed_RNA"/>
</dbReference>
<dbReference type="Pfam" id="PF00583">
    <property type="entry name" value="Acetyltransf_1"/>
    <property type="match status" value="1"/>
</dbReference>
<evidence type="ECO:0000259" key="1">
    <source>
        <dbReference type="PROSITE" id="PS51186"/>
    </source>
</evidence>
<dbReference type="InterPro" id="IPR016181">
    <property type="entry name" value="Acyl_CoA_acyltransferase"/>
</dbReference>
<proteinExistence type="predicted"/>
<sequence length="192" mass="21200">MLQSELKKLSSMVVPCCLNMADGRRVLVDTMTESQIHEMYLLVHEAAQTGQGFGADEYENEKEFIEEVSDGFQYAVMDKDSGQMIAAFILAISKYSRGCLVADPFILVNKSQRGCRLGSLCMNLCVQFAKDLGFMGIYCDTFSNNTAMIKIIENIPGFQKVGCLPMGGVLKDGVLVGTDIYYKDLRPTSIEG</sequence>
<dbReference type="PROSITE" id="PS51186">
    <property type="entry name" value="GNAT"/>
    <property type="match status" value="1"/>
</dbReference>
<evidence type="ECO:0000313" key="2">
    <source>
        <dbReference type="EMBL" id="CEK52661.1"/>
    </source>
</evidence>
<dbReference type="AlphaFoldDB" id="A0A0B6YA10"/>
<dbReference type="Gene3D" id="3.40.630.30">
    <property type="match status" value="1"/>
</dbReference>
<reference evidence="2" key="1">
    <citation type="submission" date="2014-12" db="EMBL/GenBank/DDBJ databases">
        <title>Insight into the proteome of Arion vulgaris.</title>
        <authorList>
            <person name="Aradska J."/>
            <person name="Bulat T."/>
            <person name="Smidak R."/>
            <person name="Sarate P."/>
            <person name="Gangsoo J."/>
            <person name="Sialana F."/>
            <person name="Bilban M."/>
            <person name="Lubec G."/>
        </authorList>
    </citation>
    <scope>NUCLEOTIDE SEQUENCE</scope>
    <source>
        <tissue evidence="2">Skin</tissue>
    </source>
</reference>
<dbReference type="GO" id="GO:0016747">
    <property type="term" value="F:acyltransferase activity, transferring groups other than amino-acyl groups"/>
    <property type="evidence" value="ECO:0007669"/>
    <property type="project" value="InterPro"/>
</dbReference>